<dbReference type="AlphaFoldDB" id="A0A1F4UEY4"/>
<comment type="caution">
    <text evidence="4">The sequence shown here is derived from an EMBL/GenBank/DDBJ whole genome shotgun (WGS) entry which is preliminary data.</text>
</comment>
<evidence type="ECO:0000313" key="5">
    <source>
        <dbReference type="Proteomes" id="UP000177025"/>
    </source>
</evidence>
<feature type="transmembrane region" description="Helical" evidence="3">
    <location>
        <begin position="49"/>
        <end position="67"/>
    </location>
</feature>
<feature type="coiled-coil region" evidence="1">
    <location>
        <begin position="872"/>
        <end position="926"/>
    </location>
</feature>
<keyword evidence="3" id="KW-0812">Transmembrane</keyword>
<feature type="coiled-coil region" evidence="1">
    <location>
        <begin position="505"/>
        <end position="532"/>
    </location>
</feature>
<accession>A0A1F4UEY4</accession>
<protein>
    <recommendedName>
        <fullName evidence="6">DUF4175 domain-containing protein</fullName>
    </recommendedName>
</protein>
<organism evidence="4 5">
    <name type="scientific">candidate division WOR-3 bacterium RBG_13_43_14</name>
    <dbReference type="NCBI Taxonomy" id="1802590"/>
    <lineage>
        <taxon>Bacteria</taxon>
        <taxon>Bacteria division WOR-3</taxon>
    </lineage>
</organism>
<sequence>MNNILQLLKTTRQVHHQQSLINFAGVFALFLAVSILTLLISLFLLKSPWYMLIGLTVFLFYRPVRFIDQVRNIDRQCGLNGKFINSFQFSRYSDNDREGYSQELIAAYIDRAVGQINTRQFKSAVNRKPLKTGIRILLVSIVIFLLYPAFLPKRFWYSLHHKIEWVIIPGDRNLPENTRQDISIIINGIYLPRGVHFVRQEDEKKISTAIAVKNGQATSSLIIKKNFKYYFKFFDKRTTANWISMIAPVLITDLKFELFYPPYTGLKPEIKTGRQIIAPKNTRVNLTGHSNQTLQKATIIFNDTIPLVFNEDLFQGQFTIQQSGTAFIELEAMSLLKEAIIIYSIPDLSPLVEIFAPGQNINMPDGMMLDIGVRVSDDYGISSGKFYYNIEVQKSQALKLHPRAIEDTIFFKWNLAELNLLPGDEISYYVEFVDNAGNITQSSTYYVYFPTLEQMYEAIHREEDELASELDRSIDEQYKSTSELDRIEQNLLKNRELSWADQEKLRELLTRDKDLLDRIEDWQDELERTIDKINEGLILDPKALSNLQELLKLLNEIVPQELREAIEKLQQQFDQNPNKREDAIKNLKQHQDELTQALERTLEILKRYQQEEKLRQLAKTARDLAQEADSLSDDINALNDETINDLQEKIQQLARETSTLSASKNLEEEIKTKLNEIAQQLEVTAQNNEMPTMSANLNMSATDLEKLYEQLVKGRGAQLQAKLYQLLGQLIAISQQEEEIFTSSGDQKFDLEHQDQIIRSTKAVAESLFSEEKRSLYITPTMGKKIARAADLMENAKINSNYRSYMQDAMQSVNQVAIELLKNLEQAAAGKSSTGADKMMEQLSNISQGQLSINQSTASLLPLPIAGMSPGIKEQMQRLAGSQQKLRQAISELQQEAGSEPYQDLLKKLTEDMQSVEEDLYQYKIDRQLIERQQQILTRLLDAEKSIRREDYDEKRKSKTGQDFIIESPRPLPDRLGKNELRDLINQAFKEPYPQEYEIYIRKYFEQLQEIK</sequence>
<proteinExistence type="predicted"/>
<feature type="coiled-coil region" evidence="1">
    <location>
        <begin position="580"/>
        <end position="683"/>
    </location>
</feature>
<keyword evidence="3" id="KW-0472">Membrane</keyword>
<keyword evidence="3" id="KW-1133">Transmembrane helix</keyword>
<evidence type="ECO:0000313" key="4">
    <source>
        <dbReference type="EMBL" id="OGC43380.1"/>
    </source>
</evidence>
<evidence type="ECO:0000256" key="2">
    <source>
        <dbReference type="SAM" id="MobiDB-lite"/>
    </source>
</evidence>
<gene>
    <name evidence="4" type="ORF">A2Y85_08505</name>
</gene>
<reference evidence="4 5" key="1">
    <citation type="journal article" date="2016" name="Nat. Commun.">
        <title>Thousands of microbial genomes shed light on interconnected biogeochemical processes in an aquifer system.</title>
        <authorList>
            <person name="Anantharaman K."/>
            <person name="Brown C.T."/>
            <person name="Hug L.A."/>
            <person name="Sharon I."/>
            <person name="Castelle C.J."/>
            <person name="Probst A.J."/>
            <person name="Thomas B.C."/>
            <person name="Singh A."/>
            <person name="Wilkins M.J."/>
            <person name="Karaoz U."/>
            <person name="Brodie E.L."/>
            <person name="Williams K.H."/>
            <person name="Hubbard S.S."/>
            <person name="Banfield J.F."/>
        </authorList>
    </citation>
    <scope>NUCLEOTIDE SEQUENCE [LARGE SCALE GENOMIC DNA]</scope>
</reference>
<evidence type="ECO:0000256" key="3">
    <source>
        <dbReference type="SAM" id="Phobius"/>
    </source>
</evidence>
<evidence type="ECO:0000256" key="1">
    <source>
        <dbReference type="SAM" id="Coils"/>
    </source>
</evidence>
<evidence type="ECO:0008006" key="6">
    <source>
        <dbReference type="Google" id="ProtNLM"/>
    </source>
</evidence>
<dbReference type="EMBL" id="MEUM01000023">
    <property type="protein sequence ID" value="OGC43380.1"/>
    <property type="molecule type" value="Genomic_DNA"/>
</dbReference>
<keyword evidence="1" id="KW-0175">Coiled coil</keyword>
<feature type="region of interest" description="Disordered" evidence="2">
    <location>
        <begin position="951"/>
        <end position="971"/>
    </location>
</feature>
<feature type="transmembrane region" description="Helical" evidence="3">
    <location>
        <begin position="132"/>
        <end position="150"/>
    </location>
</feature>
<name>A0A1F4UEY4_UNCW3</name>
<feature type="transmembrane region" description="Helical" evidence="3">
    <location>
        <begin position="20"/>
        <end position="43"/>
    </location>
</feature>
<dbReference type="Proteomes" id="UP000177025">
    <property type="component" value="Unassembled WGS sequence"/>
</dbReference>